<evidence type="ECO:0000313" key="2">
    <source>
        <dbReference type="EMBL" id="CDX37729.1"/>
    </source>
</evidence>
<dbReference type="AlphaFoldDB" id="A0A090DUG4"/>
<dbReference type="Proteomes" id="UP000046122">
    <property type="component" value="Unassembled WGS sequence"/>
</dbReference>
<dbReference type="Pfam" id="PF04365">
    <property type="entry name" value="BrnT_toxin"/>
    <property type="match status" value="1"/>
</dbReference>
<evidence type="ECO:0000313" key="6">
    <source>
        <dbReference type="Proteomes" id="UP000046373"/>
    </source>
</evidence>
<organism evidence="1 4">
    <name type="scientific">Mesorhizobium plurifarium</name>
    <dbReference type="NCBI Taxonomy" id="69974"/>
    <lineage>
        <taxon>Bacteria</taxon>
        <taxon>Pseudomonadati</taxon>
        <taxon>Pseudomonadota</taxon>
        <taxon>Alphaproteobacteria</taxon>
        <taxon>Hyphomicrobiales</taxon>
        <taxon>Phyllobacteriaceae</taxon>
        <taxon>Mesorhizobium</taxon>
    </lineage>
</organism>
<evidence type="ECO:0000313" key="3">
    <source>
        <dbReference type="EMBL" id="CDX60759.1"/>
    </source>
</evidence>
<name>A0A090DUG4_MESPL</name>
<protein>
    <recommendedName>
        <fullName evidence="7">BrnT family toxin</fullName>
    </recommendedName>
</protein>
<evidence type="ECO:0000313" key="4">
    <source>
        <dbReference type="Proteomes" id="UP000045285"/>
    </source>
</evidence>
<dbReference type="Proteomes" id="UP000046373">
    <property type="component" value="Unassembled WGS sequence"/>
</dbReference>
<sequence>MKIVWDEPKRLANIEKHGLDFAALDEEFFLASTIRAAKAGRFMAIGRMVGGVVAVVFARLGSEGISIISMRPANQTERRLFDGES</sequence>
<evidence type="ECO:0000313" key="1">
    <source>
        <dbReference type="EMBL" id="CDX20631.1"/>
    </source>
</evidence>
<accession>A0A090DUG4</accession>
<gene>
    <name evidence="1" type="ORF">MPL3356_320069</name>
    <name evidence="3" type="ORF">MPL3365_420006</name>
    <name evidence="2" type="ORF">MPLDJ20_210021</name>
</gene>
<proteinExistence type="predicted"/>
<reference evidence="4" key="1">
    <citation type="submission" date="2014-08" db="EMBL/GenBank/DDBJ databases">
        <authorList>
            <person name="Moulin L."/>
        </authorList>
    </citation>
    <scope>NUCLEOTIDE SEQUENCE [LARGE SCALE GENOMIC DNA]</scope>
</reference>
<dbReference type="Proteomes" id="UP000045285">
    <property type="component" value="Unassembled WGS sequence"/>
</dbReference>
<dbReference type="EMBL" id="CCMZ01000026">
    <property type="protein sequence ID" value="CDX20631.1"/>
    <property type="molecule type" value="Genomic_DNA"/>
</dbReference>
<dbReference type="STRING" id="69974.MPLDJ20_210021"/>
<evidence type="ECO:0008006" key="7">
    <source>
        <dbReference type="Google" id="ProtNLM"/>
    </source>
</evidence>
<dbReference type="EMBL" id="CCNE01000037">
    <property type="protein sequence ID" value="CDX60759.1"/>
    <property type="molecule type" value="Genomic_DNA"/>
</dbReference>
<dbReference type="InterPro" id="IPR038573">
    <property type="entry name" value="BrnT_sf"/>
</dbReference>
<evidence type="ECO:0000313" key="5">
    <source>
        <dbReference type="Proteomes" id="UP000046122"/>
    </source>
</evidence>
<dbReference type="Gene3D" id="3.10.450.530">
    <property type="entry name" value="Ribonuclease toxin, BrnT, of type II toxin-antitoxin system"/>
    <property type="match status" value="1"/>
</dbReference>
<reference evidence="5 6" key="2">
    <citation type="submission" date="2014-08" db="EMBL/GenBank/DDBJ databases">
        <authorList>
            <person name="Moulin Lionel"/>
        </authorList>
    </citation>
    <scope>NUCLEOTIDE SEQUENCE [LARGE SCALE GENOMIC DNA]</scope>
</reference>
<dbReference type="InterPro" id="IPR007460">
    <property type="entry name" value="BrnT_toxin"/>
</dbReference>
<keyword evidence="4" id="KW-1185">Reference proteome</keyword>
<dbReference type="EMBL" id="CCNB01000014">
    <property type="protein sequence ID" value="CDX37729.1"/>
    <property type="molecule type" value="Genomic_DNA"/>
</dbReference>